<feature type="non-terminal residue" evidence="1">
    <location>
        <position position="1"/>
    </location>
</feature>
<sequence>DNTIFSPFELYSLSSLESINGIITNAKKIYDCFEDPSISFFIILIYLEIKNSGKNP</sequence>
<dbReference type="AlphaFoldDB" id="X1UF29"/>
<comment type="caution">
    <text evidence="1">The sequence shown here is derived from an EMBL/GenBank/DDBJ whole genome shotgun (WGS) entry which is preliminary data.</text>
</comment>
<accession>X1UF29</accession>
<evidence type="ECO:0000313" key="1">
    <source>
        <dbReference type="EMBL" id="GAJ02177.1"/>
    </source>
</evidence>
<proteinExistence type="predicted"/>
<gene>
    <name evidence="1" type="ORF">S12H4_28216</name>
</gene>
<reference evidence="1" key="1">
    <citation type="journal article" date="2014" name="Front. Microbiol.">
        <title>High frequency of phylogenetically diverse reductive dehalogenase-homologous genes in deep subseafloor sedimentary metagenomes.</title>
        <authorList>
            <person name="Kawai M."/>
            <person name="Futagami T."/>
            <person name="Toyoda A."/>
            <person name="Takaki Y."/>
            <person name="Nishi S."/>
            <person name="Hori S."/>
            <person name="Arai W."/>
            <person name="Tsubouchi T."/>
            <person name="Morono Y."/>
            <person name="Uchiyama I."/>
            <person name="Ito T."/>
            <person name="Fujiyama A."/>
            <person name="Inagaki F."/>
            <person name="Takami H."/>
        </authorList>
    </citation>
    <scope>NUCLEOTIDE SEQUENCE</scope>
    <source>
        <strain evidence="1">Expedition CK06-06</strain>
    </source>
</reference>
<organism evidence="1">
    <name type="scientific">marine sediment metagenome</name>
    <dbReference type="NCBI Taxonomy" id="412755"/>
    <lineage>
        <taxon>unclassified sequences</taxon>
        <taxon>metagenomes</taxon>
        <taxon>ecological metagenomes</taxon>
    </lineage>
</organism>
<dbReference type="EMBL" id="BARW01016172">
    <property type="protein sequence ID" value="GAJ02177.1"/>
    <property type="molecule type" value="Genomic_DNA"/>
</dbReference>
<name>X1UF29_9ZZZZ</name>
<protein>
    <submittedName>
        <fullName evidence="1">Uncharacterized protein</fullName>
    </submittedName>
</protein>